<organism evidence="1 2">
    <name type="scientific">Chrysochromulina tobinii</name>
    <dbReference type="NCBI Taxonomy" id="1460289"/>
    <lineage>
        <taxon>Eukaryota</taxon>
        <taxon>Haptista</taxon>
        <taxon>Haptophyta</taxon>
        <taxon>Prymnesiophyceae</taxon>
        <taxon>Prymnesiales</taxon>
        <taxon>Chrysochromulinaceae</taxon>
        <taxon>Chrysochromulina</taxon>
    </lineage>
</organism>
<accession>A0A0M0LS38</accession>
<comment type="caution">
    <text evidence="1">The sequence shown here is derived from an EMBL/GenBank/DDBJ whole genome shotgun (WGS) entry which is preliminary data.</text>
</comment>
<protein>
    <submittedName>
        <fullName evidence="1">Uncharacterized protein</fullName>
    </submittedName>
</protein>
<name>A0A0M0LS38_9EUKA</name>
<dbReference type="Proteomes" id="UP000037460">
    <property type="component" value="Unassembled WGS sequence"/>
</dbReference>
<evidence type="ECO:0000313" key="2">
    <source>
        <dbReference type="Proteomes" id="UP000037460"/>
    </source>
</evidence>
<dbReference type="EMBL" id="JWZX01000098">
    <property type="protein sequence ID" value="KOO53722.1"/>
    <property type="molecule type" value="Genomic_DNA"/>
</dbReference>
<sequence>MIVRPAGSAIDVIEEQFMKANQLRLVMPAGSSIDVIEEQP</sequence>
<proteinExistence type="predicted"/>
<dbReference type="AlphaFoldDB" id="A0A0M0LS38"/>
<evidence type="ECO:0000313" key="1">
    <source>
        <dbReference type="EMBL" id="KOO53722.1"/>
    </source>
</evidence>
<reference evidence="2" key="1">
    <citation type="journal article" date="2015" name="PLoS Genet.">
        <title>Genome Sequence and Transcriptome Analyses of Chrysochromulina tobin: Metabolic Tools for Enhanced Algal Fitness in the Prominent Order Prymnesiales (Haptophyceae).</title>
        <authorList>
            <person name="Hovde B.T."/>
            <person name="Deodato C.R."/>
            <person name="Hunsperger H.M."/>
            <person name="Ryken S.A."/>
            <person name="Yost W."/>
            <person name="Jha R.K."/>
            <person name="Patterson J."/>
            <person name="Monnat R.J. Jr."/>
            <person name="Barlow S.B."/>
            <person name="Starkenburg S.R."/>
            <person name="Cattolico R.A."/>
        </authorList>
    </citation>
    <scope>NUCLEOTIDE SEQUENCE</scope>
    <source>
        <strain evidence="2">CCMP291</strain>
    </source>
</reference>
<gene>
    <name evidence="1" type="ORF">Ctob_016368</name>
</gene>
<keyword evidence="2" id="KW-1185">Reference proteome</keyword>